<dbReference type="Gene3D" id="3.90.175.10">
    <property type="entry name" value="Diphtheria Toxin, domain 1"/>
    <property type="match status" value="1"/>
</dbReference>
<evidence type="ECO:0000313" key="2">
    <source>
        <dbReference type="Proteomes" id="UP001163046"/>
    </source>
</evidence>
<dbReference type="AlphaFoldDB" id="A0A9W9Y8N9"/>
<protein>
    <recommendedName>
        <fullName evidence="3">DUF3990 domain-containing protein</fullName>
    </recommendedName>
</protein>
<dbReference type="Pfam" id="PF13151">
    <property type="entry name" value="DUF3990"/>
    <property type="match status" value="1"/>
</dbReference>
<accession>A0A9W9Y8N9</accession>
<sequence length="294" mass="34424">METERPSARLANEHRRTMDGWDNRSLKTDCVCSTAQRTHLVSEVFFSKYVLSYSASVFTKYSRFPCQEDTINEWFTHSTDDVPRDQAVNIINIDKDGQTRKCYKTQNQVDGFPLPLKDDEEFEIFLHGTSHEYAEDIIENGIDLRRGKKEQDFSDGDGFYLGKNFDEAFKWTGTRRHSSSAVLVFRVKTSELRGDNNENGYDLQDPRNKIKKEWQEVVSQFRYGKQYPHRRKFRRDLDKNYQFIEGPMASVSPNKPPSRFPVQKDGTYQLCVRNDNCAKLFDRCLHSVVFFGDK</sequence>
<proteinExistence type="predicted"/>
<dbReference type="InterPro" id="IPR025051">
    <property type="entry name" value="DUF3990"/>
</dbReference>
<dbReference type="OrthoDB" id="5947100at2759"/>
<comment type="caution">
    <text evidence="1">The sequence shown here is derived from an EMBL/GenBank/DDBJ whole genome shotgun (WGS) entry which is preliminary data.</text>
</comment>
<evidence type="ECO:0000313" key="1">
    <source>
        <dbReference type="EMBL" id="KAJ7318875.1"/>
    </source>
</evidence>
<dbReference type="SUPFAM" id="SSF56399">
    <property type="entry name" value="ADP-ribosylation"/>
    <property type="match status" value="1"/>
</dbReference>
<evidence type="ECO:0008006" key="3">
    <source>
        <dbReference type="Google" id="ProtNLM"/>
    </source>
</evidence>
<gene>
    <name evidence="1" type="ORF">OS493_037286</name>
</gene>
<name>A0A9W9Y8N9_9CNID</name>
<reference evidence="1" key="1">
    <citation type="submission" date="2023-01" db="EMBL/GenBank/DDBJ databases">
        <title>Genome assembly of the deep-sea coral Lophelia pertusa.</title>
        <authorList>
            <person name="Herrera S."/>
            <person name="Cordes E."/>
        </authorList>
    </citation>
    <scope>NUCLEOTIDE SEQUENCE</scope>
    <source>
        <strain evidence="1">USNM1676648</strain>
        <tissue evidence="1">Polyp</tissue>
    </source>
</reference>
<keyword evidence="2" id="KW-1185">Reference proteome</keyword>
<dbReference type="Proteomes" id="UP001163046">
    <property type="component" value="Unassembled WGS sequence"/>
</dbReference>
<organism evidence="1 2">
    <name type="scientific">Desmophyllum pertusum</name>
    <dbReference type="NCBI Taxonomy" id="174260"/>
    <lineage>
        <taxon>Eukaryota</taxon>
        <taxon>Metazoa</taxon>
        <taxon>Cnidaria</taxon>
        <taxon>Anthozoa</taxon>
        <taxon>Hexacorallia</taxon>
        <taxon>Scleractinia</taxon>
        <taxon>Caryophylliina</taxon>
        <taxon>Caryophylliidae</taxon>
        <taxon>Desmophyllum</taxon>
    </lineage>
</organism>
<dbReference type="EMBL" id="MU827846">
    <property type="protein sequence ID" value="KAJ7318875.1"/>
    <property type="molecule type" value="Genomic_DNA"/>
</dbReference>